<dbReference type="KEGG" id="pgr:PGTG_14836"/>
<sequence>MASSSAPDLSIIPALGGTIPPQSSASDETKKQIQGDDERKRSHESLKEILNEDEVDVEQAERTFAELRRQLTEASSLHLAQEGKTDAEKQDPDATFDLLAYLAILTLFFSPLYYEQRGNAQSRDENGMRPKHLGVIYENLSVVGNGGIKLPIITFFDALRNLILAPAMPVIRRMLMPPPKTILHPMSGCVKSGEMCMVLGRPNSGCTTFLKVIANQRVGFKSVDGNVTYGGIPADVMTKRYKGEVVYNPEDDIHHPTLTVYQTLKFALRTKTPGKLLPSVTRAQFADQVLDVLLKMLGISHTKNTLVGDAHVRGVSGGERKRVSIAEMMATRACVLSWDNSTRGLDASTALSYAKSLRIMTNIFQTTMFVTLYQAGEGIYDQFDKILLLNEGRCVYFGPTKGARDYMVSLGYKNLPRQTTADYLTGCTDENERQFQDDIDVTRVPKTPEEMEQAYLNSSTYQTMEQERIDYNKFLIQEQRFQRDFMEAVKVDQGKGVNPKSPYTVSIFAQLRALIIRSMQLTWQDRQSLVFDMATVIVLGIVQGTVFLNLPTTTAGIFTRGGTIFLGLLMNVFLAFTELPKQMLGRPIMWRQTSFCFYRPGALAMAGAIAEIPFTFPKVFVFSLITYLMPHLVRDAGAFFTYVIVVYMGYYCMGAFYRFLGAISFDFDTASRLAATMTILISTYSGYMISKSNMPNWLRWIYHINPANYAFAALMANEFGRVDFTCSGASIVPRGDGYPSVLGSNQVCTVIGARPGSEIVRGVDYMEAALGFHYGNIWRDFAIVCAFCVLFLAMVFIAVENLALGSGAPSVNVFAKENAERKALNEKLQAEKAESRSGKKTLKVSGGSEKRLPFTWEALSYDVPVPGGQRRLLNDIYGYVKPGTLTALMGSSGAGKTTLLDVLANRKTIGVVSGDICIGGRKPGAAFQRGTAYCEQQDVHEWTATVREAMRFSAHLRQPYDVSVDEKNAYVEEVIQLLELEDLADAMIGFPGFGLGVEARKRLTIGVELAARPELLLFLDEPTSGLDGQSAYNIVRFLRKLASAGQAILCTIHQPNALLFENFDRLLLLKKGGRCVYFGDIGQDSKVICSYFARNGAVCPDDANPAEFMLEAIGAGNSSPMGGSKDWADRWLESPEHEENKQQIIRFKEEALKVNPHNHDEAKELTYATPFSYQLKLVINRTNLSFFRNANYEVTRVFNHLAVALITGLTYLNLPSTVIGIQYRIFAMFELVVLLPLIMAQVEPVFIFARQIYIRESSAKMYSPVAFGISQTIAEMPYSLACSVGFFLIWYFLPSFQLDSSRAGYAFLMVIVVELFAVTGGQAVAAVSPSLFIAVKANPFFVVIFSLFCGVTVPKPDIPKFWRKWMYDLNPLTRVVSGLIANEMHGLEVTCSAEEYAVFQPPSGQSCVQWAGAFIQRSGGYLLDPNATSGCQYCQYRVGDEFMAGLELDFGNRYRDLGILIGFICSNVIIIALGSHYLTHIYAKR</sequence>
<feature type="region of interest" description="Disordered" evidence="9">
    <location>
        <begin position="1"/>
        <end position="54"/>
    </location>
</feature>
<evidence type="ECO:0000256" key="10">
    <source>
        <dbReference type="SAM" id="Phobius"/>
    </source>
</evidence>
<dbReference type="Pfam" id="PF19055">
    <property type="entry name" value="ABC2_membrane_7"/>
    <property type="match status" value="1"/>
</dbReference>
<comment type="similarity">
    <text evidence="2">Belongs to the ABC transporter superfamily. ABCG family. PDR (TC 3.A.1.205) subfamily.</text>
</comment>
<feature type="transmembrane region" description="Helical" evidence="10">
    <location>
        <begin position="1457"/>
        <end position="1478"/>
    </location>
</feature>
<dbReference type="eggNOG" id="KOG0065">
    <property type="taxonomic scope" value="Eukaryota"/>
</dbReference>
<feature type="transmembrane region" description="Helical" evidence="10">
    <location>
        <begin position="557"/>
        <end position="576"/>
    </location>
</feature>
<dbReference type="InParanoid" id="E3KWF6"/>
<comment type="subcellular location">
    <subcellularLocation>
        <location evidence="1">Membrane</location>
        <topology evidence="1">Multi-pass membrane protein</topology>
    </subcellularLocation>
</comment>
<dbReference type="InterPro" id="IPR013525">
    <property type="entry name" value="ABC2_TM"/>
</dbReference>
<feature type="transmembrane region" description="Helical" evidence="10">
    <location>
        <begin position="636"/>
        <end position="660"/>
    </location>
</feature>
<dbReference type="SMART" id="SM00382">
    <property type="entry name" value="AAA"/>
    <property type="match status" value="2"/>
</dbReference>
<dbReference type="InterPro" id="IPR027417">
    <property type="entry name" value="P-loop_NTPase"/>
</dbReference>
<evidence type="ECO:0000256" key="4">
    <source>
        <dbReference type="ARBA" id="ARBA00022692"/>
    </source>
</evidence>
<dbReference type="RefSeq" id="XP_003333050.2">
    <property type="nucleotide sequence ID" value="XM_003333002.2"/>
</dbReference>
<feature type="transmembrane region" description="Helical" evidence="10">
    <location>
        <begin position="672"/>
        <end position="690"/>
    </location>
</feature>
<dbReference type="InterPro" id="IPR003593">
    <property type="entry name" value="AAA+_ATPase"/>
</dbReference>
<dbReference type="InterPro" id="IPR017871">
    <property type="entry name" value="ABC_transporter-like_CS"/>
</dbReference>
<evidence type="ECO:0000259" key="11">
    <source>
        <dbReference type="PROSITE" id="PS50893"/>
    </source>
</evidence>
<feature type="transmembrane region" description="Helical" evidence="10">
    <location>
        <begin position="1231"/>
        <end position="1253"/>
    </location>
</feature>
<keyword evidence="5" id="KW-0547">Nucleotide-binding</keyword>
<dbReference type="InterPro" id="IPR010929">
    <property type="entry name" value="PDR_CDR_ABC"/>
</dbReference>
<evidence type="ECO:0000313" key="12">
    <source>
        <dbReference type="EMBL" id="EFP88631.2"/>
    </source>
</evidence>
<dbReference type="GO" id="GO:0016020">
    <property type="term" value="C:membrane"/>
    <property type="evidence" value="ECO:0007669"/>
    <property type="project" value="UniProtKB-SubCell"/>
</dbReference>
<reference evidence="12" key="2">
    <citation type="submission" date="2012-02" db="EMBL/GenBank/DDBJ databases">
        <title>The Genome Sequence of Puccinia graminis f. sp. tritici Strain CRL 75-36-700-3.</title>
        <authorList>
            <consortium name="The Broad Institute Genome Sequencing Platform"/>
            <person name="Birren B."/>
            <person name="Lander E."/>
            <person name="Galagan J."/>
            <person name="Nusbaum C."/>
            <person name="Devon K."/>
            <person name="Cuomo C."/>
            <person name="Jaffe D."/>
            <person name="Butler J."/>
            <person name="Alvarez P."/>
            <person name="Gnerre S."/>
            <person name="Grabherr M."/>
            <person name="Mauceli E."/>
            <person name="Brockman W."/>
            <person name="Young S."/>
            <person name="LaButti K."/>
            <person name="Sykes S."/>
            <person name="DeCaprio D."/>
            <person name="Crawford M."/>
            <person name="Koehrsen M."/>
            <person name="Engels R."/>
            <person name="Montgomery P."/>
            <person name="Pearson M."/>
            <person name="Howarth C."/>
            <person name="Larson L."/>
            <person name="White J."/>
            <person name="Zeng Q."/>
            <person name="Kodira C."/>
            <person name="Yandava C."/>
            <person name="Alvarado L."/>
            <person name="O'Leary S."/>
            <person name="Szabo L."/>
            <person name="Dean R."/>
            <person name="Schein J."/>
        </authorList>
    </citation>
    <scope>NUCLEOTIDE SEQUENCE</scope>
    <source>
        <strain evidence="12">CRL 75-36-700-3</strain>
    </source>
</reference>
<keyword evidence="3" id="KW-0813">Transport</keyword>
<name>E3KWF6_PUCGT</name>
<evidence type="ECO:0000256" key="2">
    <source>
        <dbReference type="ARBA" id="ARBA00006012"/>
    </source>
</evidence>
<dbReference type="PROSITE" id="PS50893">
    <property type="entry name" value="ABC_TRANSPORTER_2"/>
    <property type="match status" value="2"/>
</dbReference>
<feature type="domain" description="ABC transporter" evidence="11">
    <location>
        <begin position="858"/>
        <end position="1097"/>
    </location>
</feature>
<feature type="transmembrane region" description="Helical" evidence="10">
    <location>
        <begin position="1331"/>
        <end position="1353"/>
    </location>
</feature>
<dbReference type="Gene3D" id="3.40.50.300">
    <property type="entry name" value="P-loop containing nucleotide triphosphate hydrolases"/>
    <property type="match status" value="2"/>
</dbReference>
<evidence type="ECO:0000256" key="8">
    <source>
        <dbReference type="ARBA" id="ARBA00023136"/>
    </source>
</evidence>
<dbReference type="InterPro" id="IPR034001">
    <property type="entry name" value="ABCG_PDR_1"/>
</dbReference>
<dbReference type="GO" id="GO:0140359">
    <property type="term" value="F:ABC-type transporter activity"/>
    <property type="evidence" value="ECO:0007669"/>
    <property type="project" value="InterPro"/>
</dbReference>
<accession>E3KWF6</accession>
<dbReference type="OrthoDB" id="245989at2759"/>
<keyword evidence="8 10" id="KW-0472">Membrane</keyword>
<feature type="transmembrane region" description="Helical" evidence="10">
    <location>
        <begin position="529"/>
        <end position="551"/>
    </location>
</feature>
<dbReference type="CDD" id="cd03233">
    <property type="entry name" value="ABCG_PDR_domain1"/>
    <property type="match status" value="1"/>
</dbReference>
<evidence type="ECO:0000256" key="5">
    <source>
        <dbReference type="ARBA" id="ARBA00022741"/>
    </source>
</evidence>
<reference key="1">
    <citation type="submission" date="2007-01" db="EMBL/GenBank/DDBJ databases">
        <title>The Genome Sequence of Puccinia graminis f. sp. tritici Strain CRL 75-36-700-3.</title>
        <authorList>
            <consortium name="The Broad Institute Genome Sequencing Platform"/>
            <person name="Birren B."/>
            <person name="Lander E."/>
            <person name="Galagan J."/>
            <person name="Nusbaum C."/>
            <person name="Devon K."/>
            <person name="Cuomo C."/>
            <person name="Jaffe D."/>
            <person name="Butler J."/>
            <person name="Alvarez P."/>
            <person name="Gnerre S."/>
            <person name="Grabherr M."/>
            <person name="Mauceli E."/>
            <person name="Brockman W."/>
            <person name="Young S."/>
            <person name="LaButti K."/>
            <person name="Sykes S."/>
            <person name="DeCaprio D."/>
            <person name="Crawford M."/>
            <person name="Koehrsen M."/>
            <person name="Engels R."/>
            <person name="Montgomery P."/>
            <person name="Pearson M."/>
            <person name="Howarth C."/>
            <person name="Larson L."/>
            <person name="White J."/>
            <person name="Zeng Q."/>
            <person name="Kodira C."/>
            <person name="Yandava C."/>
            <person name="Alvarado L."/>
            <person name="O'Leary S."/>
            <person name="Szabo L."/>
            <person name="Dean R."/>
            <person name="Schein J."/>
        </authorList>
    </citation>
    <scope>NUCLEOTIDE SEQUENCE</scope>
    <source>
        <strain>CRL 75-36-700-3</strain>
    </source>
</reference>
<dbReference type="Proteomes" id="UP000008783">
    <property type="component" value="Unassembled WGS sequence"/>
</dbReference>
<evidence type="ECO:0000313" key="13">
    <source>
        <dbReference type="Proteomes" id="UP000008783"/>
    </source>
</evidence>
<evidence type="ECO:0000256" key="6">
    <source>
        <dbReference type="ARBA" id="ARBA00022840"/>
    </source>
</evidence>
<feature type="domain" description="ABC transporter" evidence="11">
    <location>
        <begin position="165"/>
        <end position="416"/>
    </location>
</feature>
<feature type="compositionally biased region" description="Basic and acidic residues" evidence="9">
    <location>
        <begin position="27"/>
        <end position="50"/>
    </location>
</feature>
<dbReference type="Pfam" id="PF00005">
    <property type="entry name" value="ABC_tran"/>
    <property type="match status" value="2"/>
</dbReference>
<keyword evidence="6" id="KW-0067">ATP-binding</keyword>
<feature type="transmembrane region" description="Helical" evidence="10">
    <location>
        <begin position="781"/>
        <end position="799"/>
    </location>
</feature>
<feature type="transmembrane region" description="Helical" evidence="10">
    <location>
        <begin position="1305"/>
        <end position="1325"/>
    </location>
</feature>
<dbReference type="Pfam" id="PF01061">
    <property type="entry name" value="ABC2_membrane"/>
    <property type="match status" value="2"/>
</dbReference>
<dbReference type="GO" id="GO:0005524">
    <property type="term" value="F:ATP binding"/>
    <property type="evidence" value="ECO:0007669"/>
    <property type="project" value="UniProtKB-KW"/>
</dbReference>
<dbReference type="HOGENOM" id="CLU_000604_35_0_1"/>
<organism evidence="12 13">
    <name type="scientific">Puccinia graminis f. sp. tritici (strain CRL 75-36-700-3 / race SCCL)</name>
    <name type="common">Black stem rust fungus</name>
    <dbReference type="NCBI Taxonomy" id="418459"/>
    <lineage>
        <taxon>Eukaryota</taxon>
        <taxon>Fungi</taxon>
        <taxon>Dikarya</taxon>
        <taxon>Basidiomycota</taxon>
        <taxon>Pucciniomycotina</taxon>
        <taxon>Pucciniomycetes</taxon>
        <taxon>Pucciniales</taxon>
        <taxon>Pucciniaceae</taxon>
        <taxon>Puccinia</taxon>
    </lineage>
</organism>
<keyword evidence="7 10" id="KW-1133">Transmembrane helix</keyword>
<proteinExistence type="inferred from homology"/>
<dbReference type="FunFam" id="3.40.50.300:FF:001010">
    <property type="entry name" value="ABC multidrug transporter (Eurofung)"/>
    <property type="match status" value="1"/>
</dbReference>
<feature type="transmembrane region" description="Helical" evidence="10">
    <location>
        <begin position="1273"/>
        <end position="1293"/>
    </location>
</feature>
<dbReference type="EMBL" id="DS178315">
    <property type="protein sequence ID" value="EFP88631.2"/>
    <property type="molecule type" value="Genomic_DNA"/>
</dbReference>
<evidence type="ECO:0000256" key="9">
    <source>
        <dbReference type="SAM" id="MobiDB-lite"/>
    </source>
</evidence>
<dbReference type="PROSITE" id="PS00211">
    <property type="entry name" value="ABC_TRANSPORTER_1"/>
    <property type="match status" value="1"/>
</dbReference>
<dbReference type="SUPFAM" id="SSF52540">
    <property type="entry name" value="P-loop containing nucleoside triphosphate hydrolases"/>
    <property type="match status" value="2"/>
</dbReference>
<evidence type="ECO:0000256" key="1">
    <source>
        <dbReference type="ARBA" id="ARBA00004141"/>
    </source>
</evidence>
<dbReference type="Pfam" id="PF06422">
    <property type="entry name" value="PDR_CDR"/>
    <property type="match status" value="1"/>
</dbReference>
<dbReference type="FunFam" id="3.40.50.300:FF:000054">
    <property type="entry name" value="ABC multidrug transporter atrF"/>
    <property type="match status" value="1"/>
</dbReference>
<dbReference type="GO" id="GO:0016887">
    <property type="term" value="F:ATP hydrolysis activity"/>
    <property type="evidence" value="ECO:0007669"/>
    <property type="project" value="InterPro"/>
</dbReference>
<gene>
    <name evidence="12" type="ORF">PGTG_14836</name>
</gene>
<dbReference type="CDD" id="cd03232">
    <property type="entry name" value="ABCG_PDR_domain2"/>
    <property type="match status" value="1"/>
</dbReference>
<keyword evidence="13" id="KW-1185">Reference proteome</keyword>
<dbReference type="GeneID" id="10541259"/>
<feature type="transmembrane region" description="Helical" evidence="10">
    <location>
        <begin position="597"/>
        <end position="616"/>
    </location>
</feature>
<dbReference type="PANTHER" id="PTHR19241">
    <property type="entry name" value="ATP-BINDING CASSETTE TRANSPORTER"/>
    <property type="match status" value="1"/>
</dbReference>
<dbReference type="VEuPathDB" id="FungiDB:PGTG_14836"/>
<dbReference type="InterPro" id="IPR043926">
    <property type="entry name" value="ABCG_dom"/>
</dbReference>
<keyword evidence="4 10" id="KW-0812">Transmembrane</keyword>
<evidence type="ECO:0000256" key="3">
    <source>
        <dbReference type="ARBA" id="ARBA00022448"/>
    </source>
</evidence>
<dbReference type="FunCoup" id="E3KWF6">
    <property type="interactions" value="89"/>
</dbReference>
<evidence type="ECO:0000256" key="7">
    <source>
        <dbReference type="ARBA" id="ARBA00022989"/>
    </source>
</evidence>
<protein>
    <recommendedName>
        <fullName evidence="11">ABC transporter domain-containing protein</fullName>
    </recommendedName>
</protein>
<dbReference type="InterPro" id="IPR034003">
    <property type="entry name" value="ABCG_PDR_2"/>
</dbReference>
<dbReference type="InterPro" id="IPR003439">
    <property type="entry name" value="ABC_transporter-like_ATP-bd"/>
</dbReference>